<dbReference type="Gene3D" id="3.40.50.1820">
    <property type="entry name" value="alpha/beta hydrolase"/>
    <property type="match status" value="1"/>
</dbReference>
<dbReference type="GO" id="GO:0016829">
    <property type="term" value="F:lyase activity"/>
    <property type="evidence" value="ECO:0007669"/>
    <property type="project" value="UniProtKB-KW"/>
</dbReference>
<keyword evidence="1" id="KW-0456">Lyase</keyword>
<gene>
    <name evidence="3" type="ORF">METZ01_LOCUS283387</name>
</gene>
<evidence type="ECO:0000313" key="3">
    <source>
        <dbReference type="EMBL" id="SVC30533.1"/>
    </source>
</evidence>
<dbReference type="InterPro" id="IPR000073">
    <property type="entry name" value="AB_hydrolase_1"/>
</dbReference>
<organism evidence="3">
    <name type="scientific">marine metagenome</name>
    <dbReference type="NCBI Taxonomy" id="408172"/>
    <lineage>
        <taxon>unclassified sequences</taxon>
        <taxon>metagenomes</taxon>
        <taxon>ecological metagenomes</taxon>
    </lineage>
</organism>
<dbReference type="PANTHER" id="PTHR42916:SF1">
    <property type="entry name" value="PROTEIN PHYLLO, CHLOROPLASTIC"/>
    <property type="match status" value="1"/>
</dbReference>
<dbReference type="EMBL" id="UINC01084158">
    <property type="protein sequence ID" value="SVC30533.1"/>
    <property type="molecule type" value="Genomic_DNA"/>
</dbReference>
<evidence type="ECO:0000259" key="2">
    <source>
        <dbReference type="Pfam" id="PF00561"/>
    </source>
</evidence>
<proteinExistence type="predicted"/>
<feature type="domain" description="AB hydrolase-1" evidence="2">
    <location>
        <begin position="1"/>
        <end position="161"/>
    </location>
</feature>
<dbReference type="PANTHER" id="PTHR42916">
    <property type="entry name" value="2-SUCCINYL-5-ENOLPYRUVYL-6-HYDROXY-3-CYCLOHEXENE-1-CARBOXYLATE SYNTHASE"/>
    <property type="match status" value="1"/>
</dbReference>
<dbReference type="InterPro" id="IPR029058">
    <property type="entry name" value="AB_hydrolase_fold"/>
</dbReference>
<protein>
    <recommendedName>
        <fullName evidence="2">AB hydrolase-1 domain-containing protein</fullName>
    </recommendedName>
</protein>
<dbReference type="SUPFAM" id="SSF53474">
    <property type="entry name" value="alpha/beta-Hydrolases"/>
    <property type="match status" value="1"/>
</dbReference>
<sequence>MGGRVALHFAAAHPTKVRRLILESASPGLGTEAERLERKANDEALACEIELHGVKDFIRRWESLPLFESQLQLPNPVRAKRHAQRLRNTEAGLASALRGLGTGALPSLWEALPSIQTRTLIIAGELDTKFVEIGEQMTAVLPQAQLLIVPGAGHTVHLERPRPWVEAVAEFIYST</sequence>
<dbReference type="AlphaFoldDB" id="A0A382L3W3"/>
<dbReference type="Pfam" id="PF00561">
    <property type="entry name" value="Abhydrolase_1"/>
    <property type="match status" value="1"/>
</dbReference>
<name>A0A382L3W3_9ZZZZ</name>
<accession>A0A382L3W3</accession>
<reference evidence="3" key="1">
    <citation type="submission" date="2018-05" db="EMBL/GenBank/DDBJ databases">
        <authorList>
            <person name="Lanie J.A."/>
            <person name="Ng W.-L."/>
            <person name="Kazmierczak K.M."/>
            <person name="Andrzejewski T.M."/>
            <person name="Davidsen T.M."/>
            <person name="Wayne K.J."/>
            <person name="Tettelin H."/>
            <person name="Glass J.I."/>
            <person name="Rusch D."/>
            <person name="Podicherti R."/>
            <person name="Tsui H.-C.T."/>
            <person name="Winkler M.E."/>
        </authorList>
    </citation>
    <scope>NUCLEOTIDE SEQUENCE</scope>
</reference>
<evidence type="ECO:0000256" key="1">
    <source>
        <dbReference type="ARBA" id="ARBA00023239"/>
    </source>
</evidence>